<name>G2E4K1_9GAMM</name>
<dbReference type="Proteomes" id="UP000004200">
    <property type="component" value="Unassembled WGS sequence"/>
</dbReference>
<comment type="caution">
    <text evidence="1">The sequence shown here is derived from an EMBL/GenBank/DDBJ whole genome shotgun (WGS) entry which is preliminary data.</text>
</comment>
<dbReference type="eggNOG" id="COG3093">
    <property type="taxonomic scope" value="Bacteria"/>
</dbReference>
<protein>
    <recommendedName>
        <fullName evidence="3">Addiction module antitoxin</fullName>
    </recommendedName>
</protein>
<proteinExistence type="predicted"/>
<dbReference type="EMBL" id="AFWT01000025">
    <property type="protein sequence ID" value="EGV29622.1"/>
    <property type="molecule type" value="Genomic_DNA"/>
</dbReference>
<evidence type="ECO:0000313" key="1">
    <source>
        <dbReference type="EMBL" id="EGV29622.1"/>
    </source>
</evidence>
<dbReference type="PATRIC" id="fig|765913.3.peg.3279"/>
<accession>G2E4K1</accession>
<evidence type="ECO:0000313" key="2">
    <source>
        <dbReference type="Proteomes" id="UP000004200"/>
    </source>
</evidence>
<gene>
    <name evidence="1" type="ORF">ThidrDRAFT_3214</name>
</gene>
<sequence>MQWIDEKALETWAGRMNARDMLMDMLADLIRMTIDDATRFRFPSGEVGQLRGWDGDLETAEAKSFVPGGKSKWEFGTGPGATKATADYKKRTEQTPEAEMAENTLVLVNLGCWDTPKKKISEWETDRLKEGKWKDVRYLDGVQLVQWLKDHPAIAARYARNVLGTAPQEGALSTDEYWEEFSTQFKPPLTEKLVIADRQREADELIAKLCGPADSFMLGAETSEEVIAFAVAAIRCAAPAVRESLESRTLIIRTQAAARFFQLRTGLVFIAMGEGESLVGALGRKCPTLSAATGALAKRGAMLKRPTASGMVDGFIEMGLDHGQGYELAHRCGRSLTILKRLIHNTPPAAPVWLQQASMLKSAFLAGGWSSDLETDCAVLKELGNYPDYATLEAVLMPTLALPDRPVDREADVWQVRAPVDAFFFYGNQLTDADLTRLREAIVKVFGKQPEQPSRDQKFNLAKAAPADYSRWLRDGLALTLLIVASMHDVAGLHVRGKTPQQYVDDVINALPDWSKSHHSILRLGDQAALLAEAAPNPFLKALESMLEGTPEQVAQIFVTERDRFFGPLSPHVHFLWALETIAWDPRYLNRAAVVLAKLGQLDPEPDSNHVNRPINSLRDILLGWSPNTYALQPQRIACLDAILRACPDVGWQLLKKLLPRSHDFSSHTQHPKLRDFAPEKPEEITFGLVWDFEAIVVDRALVAAGDDETRLGVFVEALGQLQTPNRAKVLARVDSYLAAHQTTEGCTIWHTLKDESARNEYFGDSGWALTNDDLAAVKEVVERHRPADPLVSDRHAFDDWTPHIGKYKEGPEDLDDPTDLRKEVLQRVLDRDGVPGVLRLAGMVKLPELLGQVLSYLSITFDQVFELMQGALVPAAPPSLSYYVSAAGVEKFGDQWKDAFKDRVLAQVADDAAKAKLLLAWPATPSTWSYVEGLGSEVRDQYWRHAGLLPLQAPLDELLHAIDQFRTVGRDIDVLSLLYKRCKDLPSSLLIDLLTTGAGQVGNGIKHSGNMLSYVIAQALKEVRTRSDVSKLKIAKLEYAYLPLLRHESEPLTVFSLLASDPEMFVDVLSHVFRGKNTPPDQVITAEMKARATISFDLLSAFKTVPGLRDGKIDAQVLSEWVSKARTLAVAKDLEDMGDQRIGYVLAHAPQDAGEPFWPPSAVCKVIDGVAAEHVERGFAIECINKRGVYGKGINEGGGQERDLAARYRGWADATLTYPRTSAMLMLISDNWTRRAEHEDVRAEQGKMKM</sequence>
<dbReference type="AlphaFoldDB" id="G2E4K1"/>
<dbReference type="RefSeq" id="WP_007041927.1">
    <property type="nucleotide sequence ID" value="NZ_AFWT01000025.1"/>
</dbReference>
<dbReference type="OrthoDB" id="9796370at2"/>
<organism evidence="1 2">
    <name type="scientific">Thiorhodococcus drewsii AZ1</name>
    <dbReference type="NCBI Taxonomy" id="765913"/>
    <lineage>
        <taxon>Bacteria</taxon>
        <taxon>Pseudomonadati</taxon>
        <taxon>Pseudomonadota</taxon>
        <taxon>Gammaproteobacteria</taxon>
        <taxon>Chromatiales</taxon>
        <taxon>Chromatiaceae</taxon>
        <taxon>Thiorhodococcus</taxon>
    </lineage>
</organism>
<reference evidence="1 2" key="1">
    <citation type="submission" date="2011-06" db="EMBL/GenBank/DDBJ databases">
        <title>The draft genome of Thiorhodococcus drewsii AZ1.</title>
        <authorList>
            <consortium name="US DOE Joint Genome Institute (JGI-PGF)"/>
            <person name="Lucas S."/>
            <person name="Han J."/>
            <person name="Lapidus A."/>
            <person name="Cheng J.-F."/>
            <person name="Goodwin L."/>
            <person name="Pitluck S."/>
            <person name="Peters L."/>
            <person name="Land M.L."/>
            <person name="Hauser L."/>
            <person name="Vogl K."/>
            <person name="Liu Z."/>
            <person name="Imhoff J."/>
            <person name="Thiel V."/>
            <person name="Frigaard N.-U."/>
            <person name="Bryant D.A."/>
            <person name="Woyke T.J."/>
        </authorList>
    </citation>
    <scope>NUCLEOTIDE SEQUENCE [LARGE SCALE GENOMIC DNA]</scope>
    <source>
        <strain evidence="1 2">AZ1</strain>
    </source>
</reference>
<evidence type="ECO:0008006" key="3">
    <source>
        <dbReference type="Google" id="ProtNLM"/>
    </source>
</evidence>
<keyword evidence="2" id="KW-1185">Reference proteome</keyword>